<feature type="repeat" description="PPR" evidence="4">
    <location>
        <begin position="203"/>
        <end position="237"/>
    </location>
</feature>
<dbReference type="PANTHER" id="PTHR47936">
    <property type="entry name" value="PPR_LONG DOMAIN-CONTAINING PROTEIN"/>
    <property type="match status" value="1"/>
</dbReference>
<evidence type="ECO:0000256" key="4">
    <source>
        <dbReference type="PROSITE-ProRule" id="PRU00708"/>
    </source>
</evidence>
<dbReference type="PROSITE" id="PS51375">
    <property type="entry name" value="PPR"/>
    <property type="match status" value="4"/>
</dbReference>
<feature type="repeat" description="PPR" evidence="4">
    <location>
        <begin position="275"/>
        <end position="309"/>
    </location>
</feature>
<dbReference type="PANTHER" id="PTHR47936:SF3">
    <property type="entry name" value="PENTACOTRIPEPTIDE-REPEAT REGION OF PRORP DOMAIN-CONTAINING PROTEIN"/>
    <property type="match status" value="1"/>
</dbReference>
<dbReference type="SUPFAM" id="SSF48452">
    <property type="entry name" value="TPR-like"/>
    <property type="match status" value="1"/>
</dbReference>
<dbReference type="Pfam" id="PF01535">
    <property type="entry name" value="PPR"/>
    <property type="match status" value="2"/>
</dbReference>
<gene>
    <name evidence="5" type="ORF">E2562_000805</name>
</gene>
<feature type="repeat" description="PPR" evidence="4">
    <location>
        <begin position="238"/>
        <end position="268"/>
    </location>
</feature>
<reference evidence="5 6" key="1">
    <citation type="submission" date="2019-11" db="EMBL/GenBank/DDBJ databases">
        <title>Whole genome sequence of Oryza granulata.</title>
        <authorList>
            <person name="Li W."/>
        </authorList>
    </citation>
    <scope>NUCLEOTIDE SEQUENCE [LARGE SCALE GENOMIC DNA]</scope>
    <source>
        <strain evidence="6">cv. Menghai</strain>
        <tissue evidence="5">Leaf</tissue>
    </source>
</reference>
<keyword evidence="2" id="KW-0677">Repeat</keyword>
<evidence type="ECO:0000256" key="3">
    <source>
        <dbReference type="ARBA" id="ARBA00022946"/>
    </source>
</evidence>
<comment type="similarity">
    <text evidence="1">Belongs to the PPR family. P subfamily.</text>
</comment>
<evidence type="ECO:0000256" key="2">
    <source>
        <dbReference type="ARBA" id="ARBA00022737"/>
    </source>
</evidence>
<keyword evidence="6" id="KW-1185">Reference proteome</keyword>
<dbReference type="NCBIfam" id="TIGR00756">
    <property type="entry name" value="PPR"/>
    <property type="match status" value="3"/>
</dbReference>
<protein>
    <recommendedName>
        <fullName evidence="7">Pentacotripeptide-repeat region of PRORP domain-containing protein</fullName>
    </recommendedName>
</protein>
<dbReference type="EMBL" id="SPHZ02000005">
    <property type="protein sequence ID" value="KAF0916215.1"/>
    <property type="molecule type" value="Genomic_DNA"/>
</dbReference>
<dbReference type="InterPro" id="IPR002885">
    <property type="entry name" value="PPR_rpt"/>
</dbReference>
<evidence type="ECO:0000256" key="1">
    <source>
        <dbReference type="ARBA" id="ARBA00007626"/>
    </source>
</evidence>
<dbReference type="OrthoDB" id="185373at2759"/>
<name>A0A6G1DTQ2_9ORYZ</name>
<dbReference type="Pfam" id="PF13041">
    <property type="entry name" value="PPR_2"/>
    <property type="match status" value="1"/>
</dbReference>
<accession>A0A6G1DTQ2</accession>
<comment type="caution">
    <text evidence="5">The sequence shown here is derived from an EMBL/GenBank/DDBJ whole genome shotgun (WGS) entry which is preliminary data.</text>
</comment>
<evidence type="ECO:0000313" key="5">
    <source>
        <dbReference type="EMBL" id="KAF0916215.1"/>
    </source>
</evidence>
<evidence type="ECO:0008006" key="7">
    <source>
        <dbReference type="Google" id="ProtNLM"/>
    </source>
</evidence>
<feature type="repeat" description="PPR" evidence="4">
    <location>
        <begin position="345"/>
        <end position="380"/>
    </location>
</feature>
<proteinExistence type="inferred from homology"/>
<organism evidence="5 6">
    <name type="scientific">Oryza meyeriana var. granulata</name>
    <dbReference type="NCBI Taxonomy" id="110450"/>
    <lineage>
        <taxon>Eukaryota</taxon>
        <taxon>Viridiplantae</taxon>
        <taxon>Streptophyta</taxon>
        <taxon>Embryophyta</taxon>
        <taxon>Tracheophyta</taxon>
        <taxon>Spermatophyta</taxon>
        <taxon>Magnoliopsida</taxon>
        <taxon>Liliopsida</taxon>
        <taxon>Poales</taxon>
        <taxon>Poaceae</taxon>
        <taxon>BOP clade</taxon>
        <taxon>Oryzoideae</taxon>
        <taxon>Oryzeae</taxon>
        <taxon>Oryzinae</taxon>
        <taxon>Oryza</taxon>
        <taxon>Oryza meyeriana</taxon>
    </lineage>
</organism>
<keyword evidence="3" id="KW-0809">Transit peptide</keyword>
<dbReference type="InterPro" id="IPR011990">
    <property type="entry name" value="TPR-like_helical_dom_sf"/>
</dbReference>
<dbReference type="AlphaFoldDB" id="A0A6G1DTQ2"/>
<dbReference type="Proteomes" id="UP000479710">
    <property type="component" value="Unassembled WGS sequence"/>
</dbReference>
<evidence type="ECO:0000313" key="6">
    <source>
        <dbReference type="Proteomes" id="UP000479710"/>
    </source>
</evidence>
<dbReference type="Gene3D" id="1.25.40.10">
    <property type="entry name" value="Tetratricopeptide repeat domain"/>
    <property type="match status" value="3"/>
</dbReference>
<sequence>MFRLPRLIRPPLHRAAVFLRLASSLATFSSKPANPRSNSVSAATTDAIVGLVAADGRSLEADLDRLDPVLSHPLVSATLRALTDRGVPAARFFDWLALSRGFSPNAHAHNLLVENAGRLADYPAMSRALASMSARRIPLTERSFAFLNSSQGSPNDTAIAILRTLDEVGGPCRSAGVFSLVKALASIGEFDAAMSVIQDTARGARYYNALMAVKCKAGDFHGAREVFDEMRRSGSGPNANSWNFLLGCLLKNGRVAEACELVEAMERSESNDIPNSLTYEILAYHACRAGRMDSAMQILEQMSLEKMTPRITIHTAFIKGYLYTGRIEDACRYVSDMSTRDRYSVNRNYSLLAKLLCKAGRIVEAGRILYELMEREGLLPDRSAYVRVIKDLHKIGKGDLAIKLKLISQKLSVHAESVR</sequence>